<sequence>MQLQFKSKYHMGRSLTLPLCLLVLAGKNEAAFTPWVALPEEYTPNVHHPLLTGTPPFRVEATNRNKTRNAQLLTQKMAAKGTERRVATGDADTYIVRSGLEKATSHPNGKT</sequence>
<feature type="chain" id="PRO_5021448233" evidence="1">
    <location>
        <begin position="31"/>
        <end position="111"/>
    </location>
</feature>
<protein>
    <submittedName>
        <fullName evidence="2">Uncharacterized protein</fullName>
    </submittedName>
</protein>
<proteinExistence type="predicted"/>
<evidence type="ECO:0000313" key="3">
    <source>
        <dbReference type="Proteomes" id="UP000499080"/>
    </source>
</evidence>
<evidence type="ECO:0000313" key="2">
    <source>
        <dbReference type="EMBL" id="GBM07177.1"/>
    </source>
</evidence>
<organism evidence="2 3">
    <name type="scientific">Araneus ventricosus</name>
    <name type="common">Orbweaver spider</name>
    <name type="synonym">Epeira ventricosa</name>
    <dbReference type="NCBI Taxonomy" id="182803"/>
    <lineage>
        <taxon>Eukaryota</taxon>
        <taxon>Metazoa</taxon>
        <taxon>Ecdysozoa</taxon>
        <taxon>Arthropoda</taxon>
        <taxon>Chelicerata</taxon>
        <taxon>Arachnida</taxon>
        <taxon>Araneae</taxon>
        <taxon>Araneomorphae</taxon>
        <taxon>Entelegynae</taxon>
        <taxon>Araneoidea</taxon>
        <taxon>Araneidae</taxon>
        <taxon>Araneus</taxon>
    </lineage>
</organism>
<keyword evidence="3" id="KW-1185">Reference proteome</keyword>
<keyword evidence="1" id="KW-0732">Signal</keyword>
<name>A0A4Y2CTQ7_ARAVE</name>
<dbReference type="EMBL" id="BGPR01000239">
    <property type="protein sequence ID" value="GBM07177.1"/>
    <property type="molecule type" value="Genomic_DNA"/>
</dbReference>
<dbReference type="AlphaFoldDB" id="A0A4Y2CTQ7"/>
<dbReference type="Proteomes" id="UP000499080">
    <property type="component" value="Unassembled WGS sequence"/>
</dbReference>
<accession>A0A4Y2CTQ7</accession>
<feature type="signal peptide" evidence="1">
    <location>
        <begin position="1"/>
        <end position="30"/>
    </location>
</feature>
<gene>
    <name evidence="2" type="ORF">AVEN_15423_1</name>
</gene>
<reference evidence="2 3" key="1">
    <citation type="journal article" date="2019" name="Sci. Rep.">
        <title>Orb-weaving spider Araneus ventricosus genome elucidates the spidroin gene catalogue.</title>
        <authorList>
            <person name="Kono N."/>
            <person name="Nakamura H."/>
            <person name="Ohtoshi R."/>
            <person name="Moran D.A.P."/>
            <person name="Shinohara A."/>
            <person name="Yoshida Y."/>
            <person name="Fujiwara M."/>
            <person name="Mori M."/>
            <person name="Tomita M."/>
            <person name="Arakawa K."/>
        </authorList>
    </citation>
    <scope>NUCLEOTIDE SEQUENCE [LARGE SCALE GENOMIC DNA]</scope>
</reference>
<evidence type="ECO:0000256" key="1">
    <source>
        <dbReference type="SAM" id="SignalP"/>
    </source>
</evidence>
<dbReference type="OrthoDB" id="6459070at2759"/>
<comment type="caution">
    <text evidence="2">The sequence shown here is derived from an EMBL/GenBank/DDBJ whole genome shotgun (WGS) entry which is preliminary data.</text>
</comment>